<accession>A0A2A2F8H5</accession>
<keyword evidence="2" id="KW-1185">Reference proteome</keyword>
<dbReference type="EMBL" id="NSKD01000001">
    <property type="protein sequence ID" value="PAU81831.1"/>
    <property type="molecule type" value="Genomic_DNA"/>
</dbReference>
<proteinExistence type="predicted"/>
<protein>
    <submittedName>
        <fullName evidence="1">Uncharacterized protein</fullName>
    </submittedName>
</protein>
<evidence type="ECO:0000313" key="2">
    <source>
        <dbReference type="Proteomes" id="UP000218896"/>
    </source>
</evidence>
<organism evidence="1 2">
    <name type="scientific">Halovibrio salipaludis</name>
    <dbReference type="NCBI Taxonomy" id="2032626"/>
    <lineage>
        <taxon>Bacteria</taxon>
        <taxon>Pseudomonadati</taxon>
        <taxon>Pseudomonadota</taxon>
        <taxon>Gammaproteobacteria</taxon>
        <taxon>Oceanospirillales</taxon>
        <taxon>Halomonadaceae</taxon>
        <taxon>Halovibrio</taxon>
    </lineage>
</organism>
<reference evidence="1 2" key="1">
    <citation type="submission" date="2017-08" db="EMBL/GenBank/DDBJ databases">
        <title>Halovibrio sewagensis sp. nov., isolated from wastewater of high salinity.</title>
        <authorList>
            <person name="Dong X."/>
            <person name="Zhang G."/>
        </authorList>
    </citation>
    <scope>NUCLEOTIDE SEQUENCE [LARGE SCALE GENOMIC DNA]</scope>
    <source>
        <strain evidence="1 2">YL5-2</strain>
    </source>
</reference>
<name>A0A2A2F8H5_9GAMM</name>
<dbReference type="Proteomes" id="UP000218896">
    <property type="component" value="Unassembled WGS sequence"/>
</dbReference>
<gene>
    <name evidence="1" type="ORF">CK501_01375</name>
</gene>
<dbReference type="RefSeq" id="WP_095615931.1">
    <property type="nucleotide sequence ID" value="NZ_NSKD01000001.1"/>
</dbReference>
<evidence type="ECO:0000313" key="1">
    <source>
        <dbReference type="EMBL" id="PAU81831.1"/>
    </source>
</evidence>
<comment type="caution">
    <text evidence="1">The sequence shown here is derived from an EMBL/GenBank/DDBJ whole genome shotgun (WGS) entry which is preliminary data.</text>
</comment>
<dbReference type="AlphaFoldDB" id="A0A2A2F8H5"/>
<sequence>MDSFYENRKSQAKVVLVGAGVSHAQMSFGLNVATVGLLGLRKNRQAKEFTYGLSSALDVDGHSGSLGVGIAYSDWFYISDEAFEALKFDNIVGKGVSADIHVKGTTLLYGKSDIEIGLINRQGNYKKIVDVRDIQVNGLQVAGTSVRGRLVRGPETLNRQRQGLSQF</sequence>